<evidence type="ECO:0000313" key="6">
    <source>
        <dbReference type="Proteomes" id="UP000176451"/>
    </source>
</evidence>
<evidence type="ECO:0000259" key="4">
    <source>
        <dbReference type="PROSITE" id="PS51379"/>
    </source>
</evidence>
<proteinExistence type="predicted"/>
<dbReference type="AlphaFoldDB" id="A0A1F5EDT4"/>
<dbReference type="Pfam" id="PF00037">
    <property type="entry name" value="Fer4"/>
    <property type="match status" value="1"/>
</dbReference>
<sequence>MSERGKIILPSTEKALKAGGVNFKNFHGYFYARFSKQYIGGLIKIIFPYFSKSFKNKIAERYHGKILTHEQAEAIIKHDHSTQLHSHDLEKVIPYPIARNLILNGPPDLAIYECVCRHNRKNPCQPTRVCMIVGQPFVDFVLEHKPEESQRITKDEGLKILLEEHQRGHVHTAWFKDLCLDRFFAICNCCKCCCGGIEAMMKFHVPILISSGYSAKVDSKKCSGCGICEKNCSFSAAKIINQKSEIDTKKCMGCGVCKDLCPTKAIAFFRDSNKPNSLEIDKL</sequence>
<keyword evidence="1" id="KW-0479">Metal-binding</keyword>
<evidence type="ECO:0000313" key="5">
    <source>
        <dbReference type="EMBL" id="OGD65572.1"/>
    </source>
</evidence>
<evidence type="ECO:0000256" key="3">
    <source>
        <dbReference type="ARBA" id="ARBA00023014"/>
    </source>
</evidence>
<name>A0A1F5EDT4_9BACT</name>
<organism evidence="5 6">
    <name type="scientific">Candidatus Berkelbacteria bacterium RIFCSPHIGHO2_12_FULL_36_9</name>
    <dbReference type="NCBI Taxonomy" id="1797469"/>
    <lineage>
        <taxon>Bacteria</taxon>
        <taxon>Candidatus Berkelbacteria</taxon>
    </lineage>
</organism>
<dbReference type="SUPFAM" id="SSF54862">
    <property type="entry name" value="4Fe-4S ferredoxins"/>
    <property type="match status" value="1"/>
</dbReference>
<dbReference type="GO" id="GO:0051536">
    <property type="term" value="F:iron-sulfur cluster binding"/>
    <property type="evidence" value="ECO:0007669"/>
    <property type="project" value="UniProtKB-KW"/>
</dbReference>
<dbReference type="InterPro" id="IPR017896">
    <property type="entry name" value="4Fe4S_Fe-S-bd"/>
</dbReference>
<keyword evidence="3" id="KW-0411">Iron-sulfur</keyword>
<reference evidence="5 6" key="1">
    <citation type="journal article" date="2016" name="Nat. Commun.">
        <title>Thousands of microbial genomes shed light on interconnected biogeochemical processes in an aquifer system.</title>
        <authorList>
            <person name="Anantharaman K."/>
            <person name="Brown C.T."/>
            <person name="Hug L.A."/>
            <person name="Sharon I."/>
            <person name="Castelle C.J."/>
            <person name="Probst A.J."/>
            <person name="Thomas B.C."/>
            <person name="Singh A."/>
            <person name="Wilkins M.J."/>
            <person name="Karaoz U."/>
            <person name="Brodie E.L."/>
            <person name="Williams K.H."/>
            <person name="Hubbard S.S."/>
            <person name="Banfield J.F."/>
        </authorList>
    </citation>
    <scope>NUCLEOTIDE SEQUENCE [LARGE SCALE GENOMIC DNA]</scope>
</reference>
<dbReference type="GO" id="GO:0046872">
    <property type="term" value="F:metal ion binding"/>
    <property type="evidence" value="ECO:0007669"/>
    <property type="project" value="UniProtKB-KW"/>
</dbReference>
<dbReference type="PROSITE" id="PS00198">
    <property type="entry name" value="4FE4S_FER_1"/>
    <property type="match status" value="1"/>
</dbReference>
<dbReference type="InterPro" id="IPR017900">
    <property type="entry name" value="4Fe4S_Fe_S_CS"/>
</dbReference>
<feature type="domain" description="4Fe-4S ferredoxin-type" evidence="4">
    <location>
        <begin position="213"/>
        <end position="241"/>
    </location>
</feature>
<gene>
    <name evidence="5" type="ORF">A3F08_02645</name>
</gene>
<dbReference type="PROSITE" id="PS51379">
    <property type="entry name" value="4FE4S_FER_2"/>
    <property type="match status" value="2"/>
</dbReference>
<comment type="caution">
    <text evidence="5">The sequence shown here is derived from an EMBL/GenBank/DDBJ whole genome shotgun (WGS) entry which is preliminary data.</text>
</comment>
<accession>A0A1F5EDT4</accession>
<protein>
    <recommendedName>
        <fullName evidence="4">4Fe-4S ferredoxin-type domain-containing protein</fullName>
    </recommendedName>
</protein>
<dbReference type="STRING" id="1797469.A3F08_02645"/>
<feature type="domain" description="4Fe-4S ferredoxin-type" evidence="4">
    <location>
        <begin position="242"/>
        <end position="271"/>
    </location>
</feature>
<keyword evidence="2" id="KW-0408">Iron</keyword>
<dbReference type="EMBL" id="MEZV01000056">
    <property type="protein sequence ID" value="OGD65572.1"/>
    <property type="molecule type" value="Genomic_DNA"/>
</dbReference>
<dbReference type="Gene3D" id="3.30.70.20">
    <property type="match status" value="1"/>
</dbReference>
<evidence type="ECO:0000256" key="2">
    <source>
        <dbReference type="ARBA" id="ARBA00023004"/>
    </source>
</evidence>
<evidence type="ECO:0000256" key="1">
    <source>
        <dbReference type="ARBA" id="ARBA00022723"/>
    </source>
</evidence>
<dbReference type="Proteomes" id="UP000176451">
    <property type="component" value="Unassembled WGS sequence"/>
</dbReference>